<reference evidence="3 4" key="1">
    <citation type="journal article" date="2018" name="Nat. Biotechnol.">
        <title>A standardized bacterial taxonomy based on genome phylogeny substantially revises the tree of life.</title>
        <authorList>
            <person name="Parks D.H."/>
            <person name="Chuvochina M."/>
            <person name="Waite D.W."/>
            <person name="Rinke C."/>
            <person name="Skarshewski A."/>
            <person name="Chaumeil P.A."/>
            <person name="Hugenholtz P."/>
        </authorList>
    </citation>
    <scope>NUCLEOTIDE SEQUENCE [LARGE SCALE GENOMIC DNA]</scope>
    <source>
        <strain evidence="3">UBA8844</strain>
    </source>
</reference>
<dbReference type="EMBL" id="DPIY01000010">
    <property type="protein sequence ID" value="HCT57614.1"/>
    <property type="molecule type" value="Genomic_DNA"/>
</dbReference>
<sequence length="512" mass="55404">MMVTMPVRSMLQVLLPLLATASSLTAQSVRPKPAHIAGAVDSLAMRAMALELTPALGVAITMDGRTVYQRAFGAVDVTAGIAATDQTLWYLASTSKSLTGFGVALLAQHKTLRLDASIGSLLPGVAWPPAVRPDSLTLADFLAHTHHLNDNAVVMSAAFTGEIPESQWPSLVALATPSGNQDLVYSNFGYNVAAMVIDRQRPEGWRTYLEQQVYRPAGMRQTFARVSGLDARRIARPHRLLATGRYETSEFSKTDATMNSAGGHLATLHDLARWTIVQMDEGVIDGRQVFPKDAVLLGQRLIARHTRESGKRFAYFDRDGWGAGWDLGRYEGEPMVSRFGSYDTMRSHLSFLPRRRIGVVAMTTGGLGSSLTDILAALAYDLEAGRPEARARADERLAALAERRGAARREAAGEDSTRDARRRLVVARPIAGLVGQYTAQGYGVLKLELRDGGLYYRWGAMHGPALPMDSTGQRIRIAVAGSGMVLNFAPETAGQAPAFTLNGVVFTRQGTP</sequence>
<comment type="caution">
    <text evidence="3">The sequence shown here is derived from an EMBL/GenBank/DDBJ whole genome shotgun (WGS) entry which is preliminary data.</text>
</comment>
<keyword evidence="1" id="KW-0732">Signal</keyword>
<protein>
    <submittedName>
        <fullName evidence="3">Serine hydrolase</fullName>
    </submittedName>
</protein>
<dbReference type="InterPro" id="IPR012338">
    <property type="entry name" value="Beta-lactam/transpept-like"/>
</dbReference>
<dbReference type="InterPro" id="IPR050491">
    <property type="entry name" value="AmpC-like"/>
</dbReference>
<evidence type="ECO:0000313" key="3">
    <source>
        <dbReference type="EMBL" id="HCT57614.1"/>
    </source>
</evidence>
<evidence type="ECO:0000256" key="1">
    <source>
        <dbReference type="SAM" id="SignalP"/>
    </source>
</evidence>
<dbReference type="SUPFAM" id="SSF56601">
    <property type="entry name" value="beta-lactamase/transpeptidase-like"/>
    <property type="match status" value="1"/>
</dbReference>
<name>A0A3D4V9W2_9BACT</name>
<dbReference type="PANTHER" id="PTHR46825:SF15">
    <property type="entry name" value="BETA-LACTAMASE-RELATED DOMAIN-CONTAINING PROTEIN"/>
    <property type="match status" value="1"/>
</dbReference>
<organism evidence="3 4">
    <name type="scientific">Gemmatimonas aurantiaca</name>
    <dbReference type="NCBI Taxonomy" id="173480"/>
    <lineage>
        <taxon>Bacteria</taxon>
        <taxon>Pseudomonadati</taxon>
        <taxon>Gemmatimonadota</taxon>
        <taxon>Gemmatimonadia</taxon>
        <taxon>Gemmatimonadales</taxon>
        <taxon>Gemmatimonadaceae</taxon>
        <taxon>Gemmatimonas</taxon>
    </lineage>
</organism>
<dbReference type="AlphaFoldDB" id="A0A3D4V9W2"/>
<evidence type="ECO:0000313" key="4">
    <source>
        <dbReference type="Proteomes" id="UP000264071"/>
    </source>
</evidence>
<dbReference type="Pfam" id="PF00144">
    <property type="entry name" value="Beta-lactamase"/>
    <property type="match status" value="1"/>
</dbReference>
<proteinExistence type="predicted"/>
<dbReference type="Gene3D" id="3.40.710.10">
    <property type="entry name" value="DD-peptidase/beta-lactamase superfamily"/>
    <property type="match status" value="1"/>
</dbReference>
<feature type="domain" description="Beta-lactamase-related" evidence="2">
    <location>
        <begin position="53"/>
        <end position="367"/>
    </location>
</feature>
<dbReference type="PANTHER" id="PTHR46825">
    <property type="entry name" value="D-ALANYL-D-ALANINE-CARBOXYPEPTIDASE/ENDOPEPTIDASE AMPH"/>
    <property type="match status" value="1"/>
</dbReference>
<accession>A0A3D4V9W2</accession>
<dbReference type="GO" id="GO:0016787">
    <property type="term" value="F:hydrolase activity"/>
    <property type="evidence" value="ECO:0007669"/>
    <property type="project" value="UniProtKB-KW"/>
</dbReference>
<feature type="signal peptide" evidence="1">
    <location>
        <begin position="1"/>
        <end position="26"/>
    </location>
</feature>
<keyword evidence="3" id="KW-0378">Hydrolase</keyword>
<dbReference type="InterPro" id="IPR001466">
    <property type="entry name" value="Beta-lactam-related"/>
</dbReference>
<dbReference type="Proteomes" id="UP000264071">
    <property type="component" value="Unassembled WGS sequence"/>
</dbReference>
<evidence type="ECO:0000259" key="2">
    <source>
        <dbReference type="Pfam" id="PF00144"/>
    </source>
</evidence>
<gene>
    <name evidence="3" type="ORF">DGD08_10485</name>
</gene>
<feature type="chain" id="PRO_5017766094" evidence="1">
    <location>
        <begin position="27"/>
        <end position="512"/>
    </location>
</feature>